<feature type="transmembrane region" description="Helical" evidence="10">
    <location>
        <begin position="361"/>
        <end position="378"/>
    </location>
</feature>
<dbReference type="Pfam" id="PF13417">
    <property type="entry name" value="GST_N_3"/>
    <property type="match status" value="1"/>
</dbReference>
<comment type="subcellular location">
    <subcellularLocation>
        <location evidence="1">Membrane</location>
        <topology evidence="1">Multi-pass membrane protein</topology>
    </subcellularLocation>
</comment>
<evidence type="ECO:0000256" key="10">
    <source>
        <dbReference type="SAM" id="Phobius"/>
    </source>
</evidence>
<dbReference type="PROSITE" id="PS50405">
    <property type="entry name" value="GST_CTER"/>
    <property type="match status" value="1"/>
</dbReference>
<dbReference type="GO" id="GO:0005789">
    <property type="term" value="C:endoplasmic reticulum membrane"/>
    <property type="evidence" value="ECO:0007669"/>
    <property type="project" value="TreeGrafter"/>
</dbReference>
<dbReference type="Pfam" id="PF00043">
    <property type="entry name" value="GST_C"/>
    <property type="match status" value="1"/>
</dbReference>
<gene>
    <name evidence="13" type="primary">sll</name>
    <name evidence="13" type="ORF">FJT64_021492</name>
</gene>
<dbReference type="InterPro" id="IPR036282">
    <property type="entry name" value="Glutathione-S-Trfase_C_sf"/>
</dbReference>
<evidence type="ECO:0000256" key="5">
    <source>
        <dbReference type="ARBA" id="ARBA00022692"/>
    </source>
</evidence>
<feature type="transmembrane region" description="Helical" evidence="10">
    <location>
        <begin position="302"/>
        <end position="325"/>
    </location>
</feature>
<protein>
    <recommendedName>
        <fullName evidence="8">Adenosine 3'-phospho 5'-phosphosulfate transporter 1</fullName>
    </recommendedName>
</protein>
<feature type="transmembrane region" description="Helical" evidence="10">
    <location>
        <begin position="223"/>
        <end position="248"/>
    </location>
</feature>
<evidence type="ECO:0000256" key="1">
    <source>
        <dbReference type="ARBA" id="ARBA00004141"/>
    </source>
</evidence>
<evidence type="ECO:0000256" key="4">
    <source>
        <dbReference type="ARBA" id="ARBA00022448"/>
    </source>
</evidence>
<dbReference type="PANTHER" id="PTHR10778:SF13">
    <property type="entry name" value="ADENOSINE 3'-PHOSPHO 5'-PHOSPHOSULFATE TRANSPORTER 1"/>
    <property type="match status" value="1"/>
</dbReference>
<proteinExistence type="inferred from homology"/>
<dbReference type="FunFam" id="1.20.1050.10:FF:000007">
    <property type="entry name" value="Glutathione S-transferase 1-1"/>
    <property type="match status" value="1"/>
</dbReference>
<feature type="domain" description="GST C-terminal" evidence="12">
    <location>
        <begin position="513"/>
        <end position="645"/>
    </location>
</feature>
<dbReference type="GO" id="GO:0046964">
    <property type="term" value="F:3'-phosphoadenosine 5'-phosphosulfate transmembrane transporter activity"/>
    <property type="evidence" value="ECO:0007669"/>
    <property type="project" value="TreeGrafter"/>
</dbReference>
<name>A0A6A4WTF4_AMPAM</name>
<comment type="subunit">
    <text evidence="3">Homodimer.</text>
</comment>
<feature type="domain" description="GST N-terminal" evidence="11">
    <location>
        <begin position="426"/>
        <end position="507"/>
    </location>
</feature>
<feature type="transmembrane region" description="Helical" evidence="10">
    <location>
        <begin position="23"/>
        <end position="45"/>
    </location>
</feature>
<evidence type="ECO:0000313" key="14">
    <source>
        <dbReference type="Proteomes" id="UP000440578"/>
    </source>
</evidence>
<accession>A0A6A4WTF4</accession>
<dbReference type="SUPFAM" id="SSF52833">
    <property type="entry name" value="Thioredoxin-like"/>
    <property type="match status" value="1"/>
</dbReference>
<dbReference type="InterPro" id="IPR040079">
    <property type="entry name" value="Glutathione_S-Trfase"/>
</dbReference>
<dbReference type="SFLD" id="SFLDG00358">
    <property type="entry name" value="Main_(cytGST)"/>
    <property type="match status" value="1"/>
</dbReference>
<keyword evidence="7 10" id="KW-0472">Membrane</keyword>
<reference evidence="13 14" key="1">
    <citation type="submission" date="2019-07" db="EMBL/GenBank/DDBJ databases">
        <title>Draft genome assembly of a fouling barnacle, Amphibalanus amphitrite (Darwin, 1854): The first reference genome for Thecostraca.</title>
        <authorList>
            <person name="Kim W."/>
        </authorList>
    </citation>
    <scope>NUCLEOTIDE SEQUENCE [LARGE SCALE GENOMIC DNA]</scope>
    <source>
        <strain evidence="13">SNU_AA5</strain>
        <tissue evidence="13">Soma without cirri and trophi</tissue>
    </source>
</reference>
<dbReference type="SFLD" id="SFLDG01153">
    <property type="entry name" value="Main.4:_Theta-like"/>
    <property type="match status" value="1"/>
</dbReference>
<dbReference type="AlphaFoldDB" id="A0A6A4WTF4"/>
<evidence type="ECO:0000256" key="2">
    <source>
        <dbReference type="ARBA" id="ARBA00010694"/>
    </source>
</evidence>
<feature type="transmembrane region" description="Helical" evidence="10">
    <location>
        <begin position="332"/>
        <end position="355"/>
    </location>
</feature>
<feature type="transmembrane region" description="Helical" evidence="10">
    <location>
        <begin position="268"/>
        <end position="287"/>
    </location>
</feature>
<dbReference type="Proteomes" id="UP000440578">
    <property type="component" value="Unassembled WGS sequence"/>
</dbReference>
<feature type="compositionally biased region" description="Basic residues" evidence="9">
    <location>
        <begin position="407"/>
        <end position="416"/>
    </location>
</feature>
<dbReference type="FunFam" id="3.40.30.10:FF:000034">
    <property type="entry name" value="glutathione S-transferase 1"/>
    <property type="match status" value="1"/>
</dbReference>
<keyword evidence="6 10" id="KW-1133">Transmembrane helix</keyword>
<dbReference type="SUPFAM" id="SSF47616">
    <property type="entry name" value="GST C-terminal domain-like"/>
    <property type="match status" value="1"/>
</dbReference>
<feature type="transmembrane region" description="Helical" evidence="10">
    <location>
        <begin position="157"/>
        <end position="176"/>
    </location>
</feature>
<dbReference type="PROSITE" id="PS50404">
    <property type="entry name" value="GST_NTER"/>
    <property type="match status" value="1"/>
</dbReference>
<dbReference type="InterPro" id="IPR004045">
    <property type="entry name" value="Glutathione_S-Trfase_N"/>
</dbReference>
<evidence type="ECO:0000256" key="3">
    <source>
        <dbReference type="ARBA" id="ARBA00011738"/>
    </source>
</evidence>
<dbReference type="InterPro" id="IPR010987">
    <property type="entry name" value="Glutathione-S-Trfase_C-like"/>
</dbReference>
<dbReference type="GO" id="GO:0000139">
    <property type="term" value="C:Golgi membrane"/>
    <property type="evidence" value="ECO:0007669"/>
    <property type="project" value="TreeGrafter"/>
</dbReference>
<evidence type="ECO:0000256" key="8">
    <source>
        <dbReference type="ARBA" id="ARBA00039668"/>
    </source>
</evidence>
<dbReference type="GO" id="GO:0003824">
    <property type="term" value="F:catalytic activity"/>
    <property type="evidence" value="ECO:0007669"/>
    <property type="project" value="UniProtKB-ARBA"/>
</dbReference>
<dbReference type="InterPro" id="IPR004046">
    <property type="entry name" value="GST_C"/>
</dbReference>
<dbReference type="EMBL" id="VIIS01000602">
    <property type="protein sequence ID" value="KAF0307114.1"/>
    <property type="molecule type" value="Genomic_DNA"/>
</dbReference>
<keyword evidence="14" id="KW-1185">Reference proteome</keyword>
<dbReference type="SUPFAM" id="SSF103481">
    <property type="entry name" value="Multidrug resistance efflux transporter EmrE"/>
    <property type="match status" value="1"/>
</dbReference>
<dbReference type="InterPro" id="IPR037185">
    <property type="entry name" value="EmrE-like"/>
</dbReference>
<feature type="region of interest" description="Disordered" evidence="9">
    <location>
        <begin position="127"/>
        <end position="150"/>
    </location>
</feature>
<comment type="caution">
    <text evidence="13">The sequence shown here is derived from an EMBL/GenBank/DDBJ whole genome shotgun (WGS) entry which is preliminary data.</text>
</comment>
<dbReference type="Pfam" id="PF08449">
    <property type="entry name" value="UAA"/>
    <property type="match status" value="2"/>
</dbReference>
<evidence type="ECO:0000256" key="6">
    <source>
        <dbReference type="ARBA" id="ARBA00022989"/>
    </source>
</evidence>
<evidence type="ECO:0000256" key="9">
    <source>
        <dbReference type="SAM" id="MobiDB-lite"/>
    </source>
</evidence>
<dbReference type="OrthoDB" id="2309723at2759"/>
<dbReference type="Gene3D" id="1.20.1050.10">
    <property type="match status" value="1"/>
</dbReference>
<sequence length="645" mass="71254">MSEPNSATAAAQQLYWSSVHDTWVTRLFINLLGYSSIIIPGYLLIKYFKSKNYEDRTGERGCMDAAVRSCVFGADGASLLPTTEPRWRRRGVLQRPSRAPASATGHGACVLRGGSARILPQLGRAAGENHDQESVPTAGRSTDNGTPERGRFSDSQFLVFVNRVFALLLSAAYLAVVRHQRHRAPLYKYSYCSFSNIMSSWCQYEALKFVSFPTQVLAKASKIIPVMLMEGTVTTFSGIIILVGYMVFDSFTSNWQNALYKEYSVSSVQMMCGVNLFSCLFTTVSLLQQGGFVTSAHFMMKYPTFLADCLMLSVFSAAGQMFIYYTISQFGAVVFTIIMTMRQGLAILISCLLYHHAISPTGVIGIFIVFAAIFFRIFSSFRHRQLKRAGQQPAAGVAKRFTAPHGSARRRRKLRQQRTGSTAEDMGLTVFAFEASPPCRGVFITLKALGLEYELKQIDTKAGDTRTPEYLEKNPQHTVPLLEDGDLYLAESRAISTYLVNKYAPNSDLYPKDPKARALVDSRLFFDVGLNTALMHILKPLKYDGDIVRSDAAIPALLDLINIFEAMLAKSEYAAGDHVTLADLAIVANVSTAEAMGLDLSGVPKVRAWLDKIKQLPCYEANVQGVTQLGAMYKEGSTALRAKAQ</sequence>
<comment type="similarity">
    <text evidence="2">Belongs to the nucleotide-sugar transporter family. SLC35B subfamily.</text>
</comment>
<evidence type="ECO:0000313" key="13">
    <source>
        <dbReference type="EMBL" id="KAF0307114.1"/>
    </source>
</evidence>
<dbReference type="InterPro" id="IPR036249">
    <property type="entry name" value="Thioredoxin-like_sf"/>
</dbReference>
<keyword evidence="5 10" id="KW-0812">Transmembrane</keyword>
<feature type="region of interest" description="Disordered" evidence="9">
    <location>
        <begin position="402"/>
        <end position="421"/>
    </location>
</feature>
<keyword evidence="4" id="KW-0813">Transport</keyword>
<evidence type="ECO:0000259" key="12">
    <source>
        <dbReference type="PROSITE" id="PS50405"/>
    </source>
</evidence>
<dbReference type="Gene3D" id="3.40.30.10">
    <property type="entry name" value="Glutaredoxin"/>
    <property type="match status" value="1"/>
</dbReference>
<dbReference type="CDD" id="cd03177">
    <property type="entry name" value="GST_C_Delta_Epsilon"/>
    <property type="match status" value="1"/>
</dbReference>
<organism evidence="13 14">
    <name type="scientific">Amphibalanus amphitrite</name>
    <name type="common">Striped barnacle</name>
    <name type="synonym">Balanus amphitrite</name>
    <dbReference type="NCBI Taxonomy" id="1232801"/>
    <lineage>
        <taxon>Eukaryota</taxon>
        <taxon>Metazoa</taxon>
        <taxon>Ecdysozoa</taxon>
        <taxon>Arthropoda</taxon>
        <taxon>Crustacea</taxon>
        <taxon>Multicrustacea</taxon>
        <taxon>Cirripedia</taxon>
        <taxon>Thoracica</taxon>
        <taxon>Thoracicalcarea</taxon>
        <taxon>Balanomorpha</taxon>
        <taxon>Balanoidea</taxon>
        <taxon>Balanidae</taxon>
        <taxon>Amphibalaninae</taxon>
        <taxon>Amphibalanus</taxon>
    </lineage>
</organism>
<dbReference type="InterPro" id="IPR013657">
    <property type="entry name" value="SCL35B1-4/HUT1"/>
</dbReference>
<evidence type="ECO:0000259" key="11">
    <source>
        <dbReference type="PROSITE" id="PS50404"/>
    </source>
</evidence>
<dbReference type="PANTHER" id="PTHR10778">
    <property type="entry name" value="SOLUTE CARRIER FAMILY 35 MEMBER B"/>
    <property type="match status" value="1"/>
</dbReference>
<evidence type="ECO:0000256" key="7">
    <source>
        <dbReference type="ARBA" id="ARBA00023136"/>
    </source>
</evidence>
<dbReference type="SFLD" id="SFLDS00019">
    <property type="entry name" value="Glutathione_Transferase_(cytos"/>
    <property type="match status" value="1"/>
</dbReference>